<keyword evidence="2" id="KW-1185">Reference proteome</keyword>
<protein>
    <submittedName>
        <fullName evidence="1">Uncharacterized protein</fullName>
    </submittedName>
</protein>
<evidence type="ECO:0000313" key="1">
    <source>
        <dbReference type="EMBL" id="CAK5074338.1"/>
    </source>
</evidence>
<proteinExistence type="predicted"/>
<dbReference type="Proteomes" id="UP001497535">
    <property type="component" value="Unassembled WGS sequence"/>
</dbReference>
<sequence length="84" mass="9065">MGGGLFCPPAFENVLFWPVRSCVPSTACYFVPLSSSVCLRPFKTPVPTRDRSASGSSLDFSWNQIKNPAQVTNLNPGGGRANPY</sequence>
<gene>
    <name evidence="1" type="ORF">MENTE1834_LOCUS21080</name>
</gene>
<reference evidence="1" key="1">
    <citation type="submission" date="2023-11" db="EMBL/GenBank/DDBJ databases">
        <authorList>
            <person name="Poullet M."/>
        </authorList>
    </citation>
    <scope>NUCLEOTIDE SEQUENCE</scope>
    <source>
        <strain evidence="1">E1834</strain>
    </source>
</reference>
<evidence type="ECO:0000313" key="2">
    <source>
        <dbReference type="Proteomes" id="UP001497535"/>
    </source>
</evidence>
<name>A0ACB0Z658_MELEN</name>
<comment type="caution">
    <text evidence="1">The sequence shown here is derived from an EMBL/GenBank/DDBJ whole genome shotgun (WGS) entry which is preliminary data.</text>
</comment>
<accession>A0ACB0Z658</accession>
<dbReference type="EMBL" id="CAVMJV010000026">
    <property type="protein sequence ID" value="CAK5074338.1"/>
    <property type="molecule type" value="Genomic_DNA"/>
</dbReference>
<organism evidence="1 2">
    <name type="scientific">Meloidogyne enterolobii</name>
    <name type="common">Root-knot nematode worm</name>
    <name type="synonym">Meloidogyne mayaguensis</name>
    <dbReference type="NCBI Taxonomy" id="390850"/>
    <lineage>
        <taxon>Eukaryota</taxon>
        <taxon>Metazoa</taxon>
        <taxon>Ecdysozoa</taxon>
        <taxon>Nematoda</taxon>
        <taxon>Chromadorea</taxon>
        <taxon>Rhabditida</taxon>
        <taxon>Tylenchina</taxon>
        <taxon>Tylenchomorpha</taxon>
        <taxon>Tylenchoidea</taxon>
        <taxon>Meloidogynidae</taxon>
        <taxon>Meloidogyninae</taxon>
        <taxon>Meloidogyne</taxon>
    </lineage>
</organism>